<sequence>MKPDADRVPKFKVALDCFDGRNGKIWSDEVLYKLPHLTVCPQKNASLKSDADGSTFHCVYDSNYATGLGVGSLVLLMVSQLLIMLATRCLCCGMALRPGRSRVWAIVLFVTCWVTFFIAEVCLLGGSVRNAYHTKDKFAKSDLSRFCATLSKGVFGAGAAFIVFTGIVSELFYVYHSKATNEGFQPAIDTGIRMGFSQFLYNPMSRRALEYLLPRYPSSLGLFVEGKSCRVANAREIEHQKIRALGVIGTIDAVHLA</sequence>
<keyword evidence="2 7" id="KW-0812">Transmembrane</keyword>
<comment type="similarity">
    <text evidence="6">Belongs to the DESIGUAL family.</text>
</comment>
<keyword evidence="3" id="KW-0732">Signal</keyword>
<dbReference type="Pfam" id="PF06749">
    <property type="entry name" value="DUF1218"/>
    <property type="match status" value="1"/>
</dbReference>
<dbReference type="EMBL" id="SDRB02004841">
    <property type="protein sequence ID" value="THG15264.1"/>
    <property type="molecule type" value="Genomic_DNA"/>
</dbReference>
<dbReference type="InterPro" id="IPR009606">
    <property type="entry name" value="DEAL/Modifying_wall_lignin1/2"/>
</dbReference>
<feature type="transmembrane region" description="Helical" evidence="7">
    <location>
        <begin position="70"/>
        <end position="91"/>
    </location>
</feature>
<evidence type="ECO:0000256" key="6">
    <source>
        <dbReference type="ARBA" id="ARBA00029467"/>
    </source>
</evidence>
<name>A0A4S4EH01_CAMSN</name>
<evidence type="ECO:0000313" key="8">
    <source>
        <dbReference type="EMBL" id="THG15264.1"/>
    </source>
</evidence>
<evidence type="ECO:0000256" key="3">
    <source>
        <dbReference type="ARBA" id="ARBA00022729"/>
    </source>
</evidence>
<accession>A0A4S4EH01</accession>
<keyword evidence="4 7" id="KW-1133">Transmembrane helix</keyword>
<comment type="subcellular location">
    <subcellularLocation>
        <location evidence="1">Endomembrane system</location>
        <topology evidence="1">Multi-pass membrane protein</topology>
    </subcellularLocation>
</comment>
<comment type="caution">
    <text evidence="8">The sequence shown here is derived from an EMBL/GenBank/DDBJ whole genome shotgun (WGS) entry which is preliminary data.</text>
</comment>
<dbReference type="GO" id="GO:0012505">
    <property type="term" value="C:endomembrane system"/>
    <property type="evidence" value="ECO:0007669"/>
    <property type="project" value="UniProtKB-SubCell"/>
</dbReference>
<proteinExistence type="inferred from homology"/>
<evidence type="ECO:0000256" key="4">
    <source>
        <dbReference type="ARBA" id="ARBA00022989"/>
    </source>
</evidence>
<feature type="transmembrane region" description="Helical" evidence="7">
    <location>
        <begin position="103"/>
        <end position="126"/>
    </location>
</feature>
<evidence type="ECO:0000256" key="5">
    <source>
        <dbReference type="ARBA" id="ARBA00023136"/>
    </source>
</evidence>
<feature type="transmembrane region" description="Helical" evidence="7">
    <location>
        <begin position="154"/>
        <end position="175"/>
    </location>
</feature>
<reference evidence="8 9" key="1">
    <citation type="journal article" date="2018" name="Proc. Natl. Acad. Sci. U.S.A.">
        <title>Draft genome sequence of Camellia sinensis var. sinensis provides insights into the evolution of the tea genome and tea quality.</title>
        <authorList>
            <person name="Wei C."/>
            <person name="Yang H."/>
            <person name="Wang S."/>
            <person name="Zhao J."/>
            <person name="Liu C."/>
            <person name="Gao L."/>
            <person name="Xia E."/>
            <person name="Lu Y."/>
            <person name="Tai Y."/>
            <person name="She G."/>
            <person name="Sun J."/>
            <person name="Cao H."/>
            <person name="Tong W."/>
            <person name="Gao Q."/>
            <person name="Li Y."/>
            <person name="Deng W."/>
            <person name="Jiang X."/>
            <person name="Wang W."/>
            <person name="Chen Q."/>
            <person name="Zhang S."/>
            <person name="Li H."/>
            <person name="Wu J."/>
            <person name="Wang P."/>
            <person name="Li P."/>
            <person name="Shi C."/>
            <person name="Zheng F."/>
            <person name="Jian J."/>
            <person name="Huang B."/>
            <person name="Shan D."/>
            <person name="Shi M."/>
            <person name="Fang C."/>
            <person name="Yue Y."/>
            <person name="Li F."/>
            <person name="Li D."/>
            <person name="Wei S."/>
            <person name="Han B."/>
            <person name="Jiang C."/>
            <person name="Yin Y."/>
            <person name="Xia T."/>
            <person name="Zhang Z."/>
            <person name="Bennetzen J.L."/>
            <person name="Zhao S."/>
            <person name="Wan X."/>
        </authorList>
    </citation>
    <scope>NUCLEOTIDE SEQUENCE [LARGE SCALE GENOMIC DNA]</scope>
    <source>
        <strain evidence="9">cv. Shuchazao</strain>
        <tissue evidence="8">Leaf</tissue>
    </source>
</reference>
<evidence type="ECO:0000256" key="1">
    <source>
        <dbReference type="ARBA" id="ARBA00004127"/>
    </source>
</evidence>
<protein>
    <submittedName>
        <fullName evidence="8">Uncharacterized protein</fullName>
    </submittedName>
</protein>
<dbReference type="PANTHER" id="PTHR31769">
    <property type="entry name" value="OS07G0462200 PROTEIN-RELATED"/>
    <property type="match status" value="1"/>
</dbReference>
<evidence type="ECO:0000256" key="7">
    <source>
        <dbReference type="SAM" id="Phobius"/>
    </source>
</evidence>
<keyword evidence="5 7" id="KW-0472">Membrane</keyword>
<keyword evidence="9" id="KW-1185">Reference proteome</keyword>
<dbReference type="Proteomes" id="UP000306102">
    <property type="component" value="Unassembled WGS sequence"/>
</dbReference>
<organism evidence="8 9">
    <name type="scientific">Camellia sinensis var. sinensis</name>
    <name type="common">China tea</name>
    <dbReference type="NCBI Taxonomy" id="542762"/>
    <lineage>
        <taxon>Eukaryota</taxon>
        <taxon>Viridiplantae</taxon>
        <taxon>Streptophyta</taxon>
        <taxon>Embryophyta</taxon>
        <taxon>Tracheophyta</taxon>
        <taxon>Spermatophyta</taxon>
        <taxon>Magnoliopsida</taxon>
        <taxon>eudicotyledons</taxon>
        <taxon>Gunneridae</taxon>
        <taxon>Pentapetalae</taxon>
        <taxon>asterids</taxon>
        <taxon>Ericales</taxon>
        <taxon>Theaceae</taxon>
        <taxon>Camellia</taxon>
    </lineage>
</organism>
<dbReference type="AlphaFoldDB" id="A0A4S4EH01"/>
<dbReference type="InterPro" id="IPR052222">
    <property type="entry name" value="DESIGUAL"/>
</dbReference>
<evidence type="ECO:0000256" key="2">
    <source>
        <dbReference type="ARBA" id="ARBA00022692"/>
    </source>
</evidence>
<gene>
    <name evidence="8" type="ORF">TEA_029706</name>
</gene>
<evidence type="ECO:0000313" key="9">
    <source>
        <dbReference type="Proteomes" id="UP000306102"/>
    </source>
</evidence>